<keyword evidence="3" id="KW-1185">Reference proteome</keyword>
<evidence type="ECO:0000313" key="2">
    <source>
        <dbReference type="EMBL" id="APC40877.1"/>
    </source>
</evidence>
<sequence length="90" mass="10445">MKKRSIIIGGLLIILLTFFITDFYLEKANKSPVFAIPMVRYKDGGSIEYYGLGYKVIKYSNLTGSEIKMDFGTWFMKFSPPKYKIIELKK</sequence>
<dbReference type="OrthoDB" id="1935917at2"/>
<dbReference type="Proteomes" id="UP000182569">
    <property type="component" value="Chromosome"/>
</dbReference>
<keyword evidence="1" id="KW-0812">Transmembrane</keyword>
<reference evidence="3" key="1">
    <citation type="journal article" date="2016" name="Front. Microbiol.">
        <title>Complete Genome Sequence of Clostridium estertheticum DSM 8809, a Microbe Identified in Spoiled Vacuum Packed Beef.</title>
        <authorList>
            <person name="Yu Z."/>
            <person name="Gunn L."/>
            <person name="Brennan E."/>
            <person name="Reid R."/>
            <person name="Wall P.G."/>
            <person name="Gaora O.P."/>
            <person name="Hurley D."/>
            <person name="Bolton D."/>
            <person name="Fanning S."/>
        </authorList>
    </citation>
    <scope>NUCLEOTIDE SEQUENCE [LARGE SCALE GENOMIC DNA]</scope>
    <source>
        <strain evidence="3">DSM 8809</strain>
    </source>
</reference>
<feature type="transmembrane region" description="Helical" evidence="1">
    <location>
        <begin position="6"/>
        <end position="25"/>
    </location>
</feature>
<organism evidence="2 3">
    <name type="scientific">Clostridium estertheticum subsp. estertheticum</name>
    <dbReference type="NCBI Taxonomy" id="1552"/>
    <lineage>
        <taxon>Bacteria</taxon>
        <taxon>Bacillati</taxon>
        <taxon>Bacillota</taxon>
        <taxon>Clostridia</taxon>
        <taxon>Eubacteriales</taxon>
        <taxon>Clostridiaceae</taxon>
        <taxon>Clostridium</taxon>
    </lineage>
</organism>
<dbReference type="KEGG" id="ceu:A7L45_12760"/>
<protein>
    <submittedName>
        <fullName evidence="2">Uncharacterized protein</fullName>
    </submittedName>
</protein>
<gene>
    <name evidence="2" type="ORF">A7L45_12760</name>
</gene>
<accession>A0A1J0GHS2</accession>
<dbReference type="RefSeq" id="WP_071613169.1">
    <property type="nucleotide sequence ID" value="NZ_CP015756.1"/>
</dbReference>
<evidence type="ECO:0000313" key="3">
    <source>
        <dbReference type="Proteomes" id="UP000182569"/>
    </source>
</evidence>
<keyword evidence="1" id="KW-1133">Transmembrane helix</keyword>
<dbReference type="AlphaFoldDB" id="A0A1J0GHS2"/>
<name>A0A1J0GHS2_9CLOT</name>
<dbReference type="EMBL" id="CP015756">
    <property type="protein sequence ID" value="APC40877.1"/>
    <property type="molecule type" value="Genomic_DNA"/>
</dbReference>
<dbReference type="STRING" id="1552.A7L45_12760"/>
<proteinExistence type="predicted"/>
<keyword evidence="1" id="KW-0472">Membrane</keyword>
<evidence type="ECO:0000256" key="1">
    <source>
        <dbReference type="SAM" id="Phobius"/>
    </source>
</evidence>